<evidence type="ECO:0000313" key="1">
    <source>
        <dbReference type="EMBL" id="HEC79309.1"/>
    </source>
</evidence>
<accession>A0A9C9ENN1</accession>
<comment type="caution">
    <text evidence="1">The sequence shown here is derived from an EMBL/GenBank/DDBJ whole genome shotgun (WGS) entry which is preliminary data.</text>
</comment>
<proteinExistence type="predicted"/>
<organism evidence="1 2">
    <name type="scientific">candidate division WOR-3 bacterium</name>
    <dbReference type="NCBI Taxonomy" id="2052148"/>
    <lineage>
        <taxon>Bacteria</taxon>
        <taxon>Bacteria division WOR-3</taxon>
    </lineage>
</organism>
<sequence>MYALFTNVLILVFAIQEGGHIQFSLGPNYSVFQLFQDEEETETQWSFSGEFEMRDFIPHLGLKVRGTKLSFERSSTFGTYRYEYLPLTLCTSFDILPFIHSRWVRLSAETGIGIYLWKGFLNDEVITLPSGEKMEERDIGFIGGFTLQLIPLRFIGIEFSSRYNYLASSDIYKYGFYDKDEKIWENGLGLKLILP</sequence>
<name>A0A9C9ENN1_UNCW3</name>
<dbReference type="EMBL" id="DRIG01000095">
    <property type="protein sequence ID" value="HEC79309.1"/>
    <property type="molecule type" value="Genomic_DNA"/>
</dbReference>
<evidence type="ECO:0000313" key="2">
    <source>
        <dbReference type="Proteomes" id="UP000885826"/>
    </source>
</evidence>
<protein>
    <submittedName>
        <fullName evidence="1">Uncharacterized protein</fullName>
    </submittedName>
</protein>
<reference evidence="1" key="1">
    <citation type="journal article" date="2020" name="mSystems">
        <title>Genome- and Community-Level Interaction Insights into Carbon Utilization and Element Cycling Functions of Hydrothermarchaeota in Hydrothermal Sediment.</title>
        <authorList>
            <person name="Zhou Z."/>
            <person name="Liu Y."/>
            <person name="Xu W."/>
            <person name="Pan J."/>
            <person name="Luo Z.H."/>
            <person name="Li M."/>
        </authorList>
    </citation>
    <scope>NUCLEOTIDE SEQUENCE</scope>
    <source>
        <strain evidence="1">HyVt-388</strain>
    </source>
</reference>
<gene>
    <name evidence="1" type="ORF">ENI34_09280</name>
</gene>
<dbReference type="Proteomes" id="UP000885826">
    <property type="component" value="Unassembled WGS sequence"/>
</dbReference>
<dbReference type="AlphaFoldDB" id="A0A9C9ENN1"/>